<dbReference type="SUPFAM" id="SSF52151">
    <property type="entry name" value="FabD/lysophospholipase-like"/>
    <property type="match status" value="1"/>
</dbReference>
<reference evidence="7" key="1">
    <citation type="journal article" date="2015" name="MBio">
        <title>Genome-Resolved Metagenomic Analysis Reveals Roles for Candidate Phyla and Other Microbial Community Members in Biogeochemical Transformations in Oil Reservoirs.</title>
        <authorList>
            <person name="Hu P."/>
            <person name="Tom L."/>
            <person name="Singh A."/>
            <person name="Thomas B.C."/>
            <person name="Baker B.J."/>
            <person name="Piceno Y.M."/>
            <person name="Andersen G.L."/>
            <person name="Banfield J.F."/>
        </authorList>
    </citation>
    <scope>NUCLEOTIDE SEQUENCE [LARGE SCALE GENOMIC DNA]</scope>
</reference>
<name>A0A101HH52_9BACT</name>
<sequence>MFNIFHSKQKYGLALGSGGFKGFVHIGVIKALEELDIEVTHIGGSSIGSIVGGMYALWGNIDKVEEVLLGYDKKKLLDMFSSDIGLLQGVFKGESFIEELDKLVGNASISDCLTPFVAVSVDINTGEKIYHTSGLLRDAIRASCSIPFVFKPYEFNGRNLVDGGLAESVPVEATKSIGAKKVLGVNVQGFPQNTDDKLNLKTLSERAYSAAVYHLSIKDSELAEKSLLFNFMDMNSMDMVDNAEDLVQMGYKETIKMFR</sequence>
<dbReference type="EMBL" id="LGGO01000107">
    <property type="protein sequence ID" value="KUK76760.1"/>
    <property type="molecule type" value="Genomic_DNA"/>
</dbReference>
<dbReference type="Proteomes" id="UP000053904">
    <property type="component" value="Unassembled WGS sequence"/>
</dbReference>
<dbReference type="GO" id="GO:0016787">
    <property type="term" value="F:hydrolase activity"/>
    <property type="evidence" value="ECO:0007669"/>
    <property type="project" value="UniProtKB-UniRule"/>
</dbReference>
<protein>
    <recommendedName>
        <fullName evidence="5">PNPLA domain-containing protein</fullName>
    </recommendedName>
</protein>
<proteinExistence type="predicted"/>
<dbReference type="GO" id="GO:0016042">
    <property type="term" value="P:lipid catabolic process"/>
    <property type="evidence" value="ECO:0007669"/>
    <property type="project" value="UniProtKB-UniRule"/>
</dbReference>
<organism evidence="6 7">
    <name type="scientific">candidate division WS6 bacterium 34_10</name>
    <dbReference type="NCBI Taxonomy" id="1641389"/>
    <lineage>
        <taxon>Bacteria</taxon>
        <taxon>Candidatus Dojkabacteria</taxon>
    </lineage>
</organism>
<comment type="caution">
    <text evidence="6">The sequence shown here is derived from an EMBL/GenBank/DDBJ whole genome shotgun (WGS) entry which is preliminary data.</text>
</comment>
<feature type="active site" description="Proton acceptor" evidence="4">
    <location>
        <position position="162"/>
    </location>
</feature>
<evidence type="ECO:0000313" key="7">
    <source>
        <dbReference type="Proteomes" id="UP000053904"/>
    </source>
</evidence>
<evidence type="ECO:0000256" key="2">
    <source>
        <dbReference type="ARBA" id="ARBA00022963"/>
    </source>
</evidence>
<dbReference type="PANTHER" id="PTHR14226">
    <property type="entry name" value="NEUROPATHY TARGET ESTERASE/SWISS CHEESE D.MELANOGASTER"/>
    <property type="match status" value="1"/>
</dbReference>
<evidence type="ECO:0000256" key="3">
    <source>
        <dbReference type="ARBA" id="ARBA00023098"/>
    </source>
</evidence>
<dbReference type="InterPro" id="IPR050301">
    <property type="entry name" value="NTE"/>
</dbReference>
<evidence type="ECO:0000256" key="1">
    <source>
        <dbReference type="ARBA" id="ARBA00022801"/>
    </source>
</evidence>
<keyword evidence="2 4" id="KW-0442">Lipid degradation</keyword>
<gene>
    <name evidence="6" type="ORF">XD93_0732</name>
</gene>
<feature type="domain" description="PNPLA" evidence="5">
    <location>
        <begin position="13"/>
        <end position="175"/>
    </location>
</feature>
<feature type="short sequence motif" description="DGA/G" evidence="4">
    <location>
        <begin position="162"/>
        <end position="164"/>
    </location>
</feature>
<dbReference type="InterPro" id="IPR016035">
    <property type="entry name" value="Acyl_Trfase/lysoPLipase"/>
</dbReference>
<dbReference type="AlphaFoldDB" id="A0A101HH52"/>
<accession>A0A101HH52</accession>
<feature type="short sequence motif" description="GXSXG" evidence="4">
    <location>
        <begin position="44"/>
        <end position="48"/>
    </location>
</feature>
<evidence type="ECO:0000313" key="6">
    <source>
        <dbReference type="EMBL" id="KUK76760.1"/>
    </source>
</evidence>
<comment type="caution">
    <text evidence="4">Lacks conserved residue(s) required for the propagation of feature annotation.</text>
</comment>
<dbReference type="PANTHER" id="PTHR14226:SF29">
    <property type="entry name" value="NEUROPATHY TARGET ESTERASE SWS"/>
    <property type="match status" value="1"/>
</dbReference>
<dbReference type="InterPro" id="IPR002641">
    <property type="entry name" value="PNPLA_dom"/>
</dbReference>
<feature type="active site" description="Nucleophile" evidence="4">
    <location>
        <position position="46"/>
    </location>
</feature>
<keyword evidence="3 4" id="KW-0443">Lipid metabolism</keyword>
<dbReference type="Gene3D" id="3.40.1090.10">
    <property type="entry name" value="Cytosolic phospholipase A2 catalytic domain"/>
    <property type="match status" value="1"/>
</dbReference>
<keyword evidence="1 4" id="KW-0378">Hydrolase</keyword>
<dbReference type="PROSITE" id="PS51635">
    <property type="entry name" value="PNPLA"/>
    <property type="match status" value="1"/>
</dbReference>
<dbReference type="Pfam" id="PF01734">
    <property type="entry name" value="Patatin"/>
    <property type="match status" value="1"/>
</dbReference>
<evidence type="ECO:0000256" key="4">
    <source>
        <dbReference type="PROSITE-ProRule" id="PRU01161"/>
    </source>
</evidence>
<dbReference type="CDD" id="cd07205">
    <property type="entry name" value="Pat_PNPLA6_PNPLA7_NTE1_like"/>
    <property type="match status" value="1"/>
</dbReference>
<evidence type="ECO:0000259" key="5">
    <source>
        <dbReference type="PROSITE" id="PS51635"/>
    </source>
</evidence>